<evidence type="ECO:0000256" key="2">
    <source>
        <dbReference type="ARBA" id="ARBA00047806"/>
    </source>
</evidence>
<dbReference type="EMBL" id="NPDY01000001">
    <property type="protein sequence ID" value="PJZ71467.1"/>
    <property type="molecule type" value="Genomic_DNA"/>
</dbReference>
<feature type="chain" id="PRO_5014689897" description="Peptide methionine sulfoxide reductase MsrA" evidence="5">
    <location>
        <begin position="32"/>
        <end position="210"/>
    </location>
</feature>
<evidence type="ECO:0000256" key="3">
    <source>
        <dbReference type="ARBA" id="ARBA00048782"/>
    </source>
</evidence>
<evidence type="ECO:0000313" key="9">
    <source>
        <dbReference type="Proteomes" id="UP000231962"/>
    </source>
</evidence>
<dbReference type="SUPFAM" id="SSF55068">
    <property type="entry name" value="Peptide methionine sulfoxide reductase"/>
    <property type="match status" value="1"/>
</dbReference>
<dbReference type="GO" id="GO:0008113">
    <property type="term" value="F:peptide-methionine (S)-S-oxide reductase activity"/>
    <property type="evidence" value="ECO:0007669"/>
    <property type="project" value="UniProtKB-UniRule"/>
</dbReference>
<dbReference type="OrthoDB" id="4174719at2"/>
<evidence type="ECO:0000313" key="7">
    <source>
        <dbReference type="EMBL" id="PJZ71467.1"/>
    </source>
</evidence>
<feature type="active site" evidence="4">
    <location>
        <position position="46"/>
    </location>
</feature>
<feature type="signal peptide" evidence="5">
    <location>
        <begin position="1"/>
        <end position="31"/>
    </location>
</feature>
<evidence type="ECO:0000313" key="10">
    <source>
        <dbReference type="Proteomes" id="UP000231990"/>
    </source>
</evidence>
<dbReference type="RefSeq" id="WP_100712452.1">
    <property type="nucleotide sequence ID" value="NZ_NPDY01000001.1"/>
</dbReference>
<dbReference type="NCBIfam" id="TIGR00401">
    <property type="entry name" value="msrA"/>
    <property type="match status" value="1"/>
</dbReference>
<keyword evidence="1 4" id="KW-0560">Oxidoreductase</keyword>
<dbReference type="Pfam" id="PF01625">
    <property type="entry name" value="PMSR"/>
    <property type="match status" value="1"/>
</dbReference>
<proteinExistence type="inferred from homology"/>
<evidence type="ECO:0000313" key="8">
    <source>
        <dbReference type="EMBL" id="PJZ75002.1"/>
    </source>
</evidence>
<comment type="similarity">
    <text evidence="4">Belongs to the MsrA Met sulfoxide reductase family.</text>
</comment>
<dbReference type="PANTHER" id="PTHR43774">
    <property type="entry name" value="PEPTIDE METHIONINE SULFOXIDE REDUCTASE"/>
    <property type="match status" value="1"/>
</dbReference>
<evidence type="ECO:0000259" key="6">
    <source>
        <dbReference type="Pfam" id="PF01625"/>
    </source>
</evidence>
<dbReference type="InterPro" id="IPR002569">
    <property type="entry name" value="Met_Sox_Rdtase_MsrA_dom"/>
</dbReference>
<dbReference type="InterPro" id="IPR036509">
    <property type="entry name" value="Met_Sox_Rdtase_MsrA_sf"/>
</dbReference>
<keyword evidence="9" id="KW-1185">Reference proteome</keyword>
<dbReference type="Gene3D" id="3.30.1060.10">
    <property type="entry name" value="Peptide methionine sulphoxide reductase MsrA"/>
    <property type="match status" value="1"/>
</dbReference>
<protein>
    <recommendedName>
        <fullName evidence="4">Peptide methionine sulfoxide reductase MsrA</fullName>
        <shortName evidence="4">Protein-methionine-S-oxide reductase</shortName>
        <ecNumber evidence="4">1.8.4.11</ecNumber>
    </recommendedName>
    <alternativeName>
        <fullName evidence="4">Peptide-methionine (S)-S-oxide reductase</fullName>
        <shortName evidence="4">Peptide Met(O) reductase</shortName>
    </alternativeName>
</protein>
<dbReference type="FunFam" id="3.30.1060.10:FF:000003">
    <property type="entry name" value="Peptide methionine sulfoxide reductase MsrA"/>
    <property type="match status" value="1"/>
</dbReference>
<dbReference type="PANTHER" id="PTHR43774:SF1">
    <property type="entry name" value="PEPTIDE METHIONINE SULFOXIDE REDUCTASE MSRA 2"/>
    <property type="match status" value="1"/>
</dbReference>
<evidence type="ECO:0000256" key="1">
    <source>
        <dbReference type="ARBA" id="ARBA00023002"/>
    </source>
</evidence>
<comment type="catalytic activity">
    <reaction evidence="3 4">
        <text>[thioredoxin]-disulfide + L-methionine + H2O = L-methionine (S)-S-oxide + [thioredoxin]-dithiol</text>
        <dbReference type="Rhea" id="RHEA:19993"/>
        <dbReference type="Rhea" id="RHEA-COMP:10698"/>
        <dbReference type="Rhea" id="RHEA-COMP:10700"/>
        <dbReference type="ChEBI" id="CHEBI:15377"/>
        <dbReference type="ChEBI" id="CHEBI:29950"/>
        <dbReference type="ChEBI" id="CHEBI:50058"/>
        <dbReference type="ChEBI" id="CHEBI:57844"/>
        <dbReference type="ChEBI" id="CHEBI:58772"/>
        <dbReference type="EC" id="1.8.4.11"/>
    </reaction>
</comment>
<dbReference type="AlphaFoldDB" id="A0A2M9ZSF9"/>
<dbReference type="EMBL" id="NPDZ01000001">
    <property type="protein sequence ID" value="PJZ75002.1"/>
    <property type="molecule type" value="Genomic_DNA"/>
</dbReference>
<evidence type="ECO:0000256" key="4">
    <source>
        <dbReference type="HAMAP-Rule" id="MF_01401"/>
    </source>
</evidence>
<dbReference type="EC" id="1.8.4.11" evidence="4"/>
<dbReference type="Proteomes" id="UP000231962">
    <property type="component" value="Unassembled WGS sequence"/>
</dbReference>
<keyword evidence="5" id="KW-0732">Signal</keyword>
<gene>
    <name evidence="4 8" type="primary">msrA</name>
    <name evidence="7" type="ORF">CH360_02950</name>
    <name evidence="8" type="ORF">CH373_02955</name>
</gene>
<accession>A0A2M9ZSF9</accession>
<dbReference type="Proteomes" id="UP000231990">
    <property type="component" value="Unassembled WGS sequence"/>
</dbReference>
<comment type="caution">
    <text evidence="8">The sequence shown here is derived from an EMBL/GenBank/DDBJ whole genome shotgun (WGS) entry which is preliminary data.</text>
</comment>
<feature type="domain" description="Peptide methionine sulphoxide reductase MsrA" evidence="6">
    <location>
        <begin position="39"/>
        <end position="190"/>
    </location>
</feature>
<reference evidence="9 10" key="1">
    <citation type="submission" date="2017-07" db="EMBL/GenBank/DDBJ databases">
        <title>Leptospira spp. isolated from tropical soils.</title>
        <authorList>
            <person name="Thibeaux R."/>
            <person name="Iraola G."/>
            <person name="Ferres I."/>
            <person name="Bierque E."/>
            <person name="Girault D."/>
            <person name="Soupe-Gilbert M.-E."/>
            <person name="Picardeau M."/>
            <person name="Goarant C."/>
        </authorList>
    </citation>
    <scope>NUCLEOTIDE SEQUENCE [LARGE SCALE GENOMIC DNA]</scope>
    <source>
        <strain evidence="8 10">FH1-B-B1</strain>
        <strain evidence="7 9">FH1-B-C1</strain>
    </source>
</reference>
<name>A0A2M9ZSF9_9LEPT</name>
<evidence type="ECO:0000256" key="5">
    <source>
        <dbReference type="SAM" id="SignalP"/>
    </source>
</evidence>
<sequence>MEFPLNRKLLKSSTLLIYLFLVAIATNGSFAKDNVKTETAIFAGGCFWCMEPPFEKLPGVQSVISGYSGGKEKNPTYEDVSYGRTSHRESIQVTYNPKMISYEKLLEVFWKQIDPTDDGGQFADRGRQYRTAIFYKGESQRKLAEASKKKLISSGKFSKPIVTEILPAENFYPAEEYHQNYYLKNPDHYKAYRKGSGREDFIEKTWGKGP</sequence>
<comment type="catalytic activity">
    <reaction evidence="2 4">
        <text>L-methionyl-[protein] + [thioredoxin]-disulfide + H2O = L-methionyl-(S)-S-oxide-[protein] + [thioredoxin]-dithiol</text>
        <dbReference type="Rhea" id="RHEA:14217"/>
        <dbReference type="Rhea" id="RHEA-COMP:10698"/>
        <dbReference type="Rhea" id="RHEA-COMP:10700"/>
        <dbReference type="Rhea" id="RHEA-COMP:12313"/>
        <dbReference type="Rhea" id="RHEA-COMP:12315"/>
        <dbReference type="ChEBI" id="CHEBI:15377"/>
        <dbReference type="ChEBI" id="CHEBI:16044"/>
        <dbReference type="ChEBI" id="CHEBI:29950"/>
        <dbReference type="ChEBI" id="CHEBI:44120"/>
        <dbReference type="ChEBI" id="CHEBI:50058"/>
        <dbReference type="EC" id="1.8.4.11"/>
    </reaction>
</comment>
<dbReference type="HAMAP" id="MF_01401">
    <property type="entry name" value="MsrA"/>
    <property type="match status" value="1"/>
</dbReference>
<comment type="function">
    <text evidence="4">Has an important function as a repair enzyme for proteins that have been inactivated by oxidation. Catalyzes the reversible oxidation-reduction of methionine sulfoxide in proteins to methionine.</text>
</comment>
<organism evidence="8 10">
    <name type="scientific">Leptospira perolatii</name>
    <dbReference type="NCBI Taxonomy" id="2023191"/>
    <lineage>
        <taxon>Bacteria</taxon>
        <taxon>Pseudomonadati</taxon>
        <taxon>Spirochaetota</taxon>
        <taxon>Spirochaetia</taxon>
        <taxon>Leptospirales</taxon>
        <taxon>Leptospiraceae</taxon>
        <taxon>Leptospira</taxon>
    </lineage>
</organism>